<protein>
    <submittedName>
        <fullName evidence="1">Uncharacterized protein</fullName>
    </submittedName>
</protein>
<evidence type="ECO:0000313" key="1">
    <source>
        <dbReference type="EMBL" id="ASN80818.1"/>
    </source>
</evidence>
<name>A0A221SW10_9DEIO</name>
<dbReference type="KEGG" id="dfc:DFI_07195"/>
<dbReference type="RefSeq" id="WP_051307382.1">
    <property type="nucleotide sequence ID" value="NZ_CP021081.1"/>
</dbReference>
<evidence type="ECO:0000313" key="2">
    <source>
        <dbReference type="Proteomes" id="UP000259030"/>
    </source>
</evidence>
<dbReference type="Proteomes" id="UP000259030">
    <property type="component" value="Chromosome"/>
</dbReference>
<dbReference type="EMBL" id="CP021081">
    <property type="protein sequence ID" value="ASN80818.1"/>
    <property type="molecule type" value="Genomic_DNA"/>
</dbReference>
<organism evidence="1 2">
    <name type="scientific">Deinococcus ficus</name>
    <dbReference type="NCBI Taxonomy" id="317577"/>
    <lineage>
        <taxon>Bacteria</taxon>
        <taxon>Thermotogati</taxon>
        <taxon>Deinococcota</taxon>
        <taxon>Deinococci</taxon>
        <taxon>Deinococcales</taxon>
        <taxon>Deinococcaceae</taxon>
        <taxon>Deinococcus</taxon>
    </lineage>
</organism>
<gene>
    <name evidence="1" type="ORF">DFI_07195</name>
</gene>
<dbReference type="STRING" id="317577.GCA_000419625_02479"/>
<reference evidence="1 2" key="1">
    <citation type="submission" date="2017-05" db="EMBL/GenBank/DDBJ databases">
        <title>The complete genome sequence of Deinococcus ficus isolated from the rhizosphere of the Ficus religiosa L. in Taiwan.</title>
        <authorList>
            <person name="Wu K.-M."/>
            <person name="Liao T.-L."/>
            <person name="Liu Y.-M."/>
            <person name="Young C.-C."/>
            <person name="Tsai S.-F."/>
        </authorList>
    </citation>
    <scope>NUCLEOTIDE SEQUENCE [LARGE SCALE GENOMIC DNA]</scope>
    <source>
        <strain evidence="1 2">CC-FR2-10</strain>
    </source>
</reference>
<proteinExistence type="predicted"/>
<accession>A0A221SW10</accession>
<dbReference type="AlphaFoldDB" id="A0A221SW10"/>
<sequence>MSALLILLLVLAVIVVAALTGLLRVTRPGEARPPAPAPLPPEGPGVERLVLRLPEPARTRAWTLLCSLADAAQANVEADARTRFLLTQTRERYLPDTVEAYLGLSSGARRALLAQGQPAEQLLEEQLDLMTDGVREALRHEHAAADRLLTQGRFLRERFGPGEALFPVGDPSRD</sequence>
<keyword evidence="2" id="KW-1185">Reference proteome</keyword>